<keyword evidence="3" id="KW-1185">Reference proteome</keyword>
<dbReference type="AlphaFoldDB" id="A0A9P4NT80"/>
<reference evidence="2" key="1">
    <citation type="journal article" date="2020" name="Stud. Mycol.">
        <title>101 Dothideomycetes genomes: a test case for predicting lifestyles and emergence of pathogens.</title>
        <authorList>
            <person name="Haridas S."/>
            <person name="Albert R."/>
            <person name="Binder M."/>
            <person name="Bloem J."/>
            <person name="Labutti K."/>
            <person name="Salamov A."/>
            <person name="Andreopoulos B."/>
            <person name="Baker S."/>
            <person name="Barry K."/>
            <person name="Bills G."/>
            <person name="Bluhm B."/>
            <person name="Cannon C."/>
            <person name="Castanera R."/>
            <person name="Culley D."/>
            <person name="Daum C."/>
            <person name="Ezra D."/>
            <person name="Gonzalez J."/>
            <person name="Henrissat B."/>
            <person name="Kuo A."/>
            <person name="Liang C."/>
            <person name="Lipzen A."/>
            <person name="Lutzoni F."/>
            <person name="Magnuson J."/>
            <person name="Mondo S."/>
            <person name="Nolan M."/>
            <person name="Ohm R."/>
            <person name="Pangilinan J."/>
            <person name="Park H.-J."/>
            <person name="Ramirez L."/>
            <person name="Alfaro M."/>
            <person name="Sun H."/>
            <person name="Tritt A."/>
            <person name="Yoshinaga Y."/>
            <person name="Zwiers L.-H."/>
            <person name="Turgeon B."/>
            <person name="Goodwin S."/>
            <person name="Spatafora J."/>
            <person name="Crous P."/>
            <person name="Grigoriev I."/>
        </authorList>
    </citation>
    <scope>NUCLEOTIDE SEQUENCE</scope>
    <source>
        <strain evidence="2">CBS 130266</strain>
    </source>
</reference>
<dbReference type="Proteomes" id="UP000800235">
    <property type="component" value="Unassembled WGS sequence"/>
</dbReference>
<feature type="chain" id="PRO_5040138387" evidence="1">
    <location>
        <begin position="21"/>
        <end position="171"/>
    </location>
</feature>
<accession>A0A9P4NT80</accession>
<comment type="caution">
    <text evidence="2">The sequence shown here is derived from an EMBL/GenBank/DDBJ whole genome shotgun (WGS) entry which is preliminary data.</text>
</comment>
<gene>
    <name evidence="2" type="ORF">EJ08DRAFT_697082</name>
</gene>
<evidence type="ECO:0000313" key="2">
    <source>
        <dbReference type="EMBL" id="KAF2430874.1"/>
    </source>
</evidence>
<name>A0A9P4NT80_9PEZI</name>
<dbReference type="OrthoDB" id="4540831at2759"/>
<proteinExistence type="predicted"/>
<sequence>MFFRTIITLAALGQVPLALASSEAFSQYFGSPTATANFNGDSASIQSFSFTICTNHGHALQTPYTQAALTSINPQLAQQQADGVCQLCTSLSQSRIDSCCGVATSVDCFAQFAPGNKVKETAAQTTGANSVVKTGSAAATATKSSSGHLMEVGGVAQPALAVLGGVAMALW</sequence>
<dbReference type="EMBL" id="MU007036">
    <property type="protein sequence ID" value="KAF2430874.1"/>
    <property type="molecule type" value="Genomic_DNA"/>
</dbReference>
<keyword evidence="1" id="KW-0732">Signal</keyword>
<feature type="signal peptide" evidence="1">
    <location>
        <begin position="1"/>
        <end position="20"/>
    </location>
</feature>
<evidence type="ECO:0000256" key="1">
    <source>
        <dbReference type="SAM" id="SignalP"/>
    </source>
</evidence>
<organism evidence="2 3">
    <name type="scientific">Tothia fuscella</name>
    <dbReference type="NCBI Taxonomy" id="1048955"/>
    <lineage>
        <taxon>Eukaryota</taxon>
        <taxon>Fungi</taxon>
        <taxon>Dikarya</taxon>
        <taxon>Ascomycota</taxon>
        <taxon>Pezizomycotina</taxon>
        <taxon>Dothideomycetes</taxon>
        <taxon>Pleosporomycetidae</taxon>
        <taxon>Venturiales</taxon>
        <taxon>Cylindrosympodiaceae</taxon>
        <taxon>Tothia</taxon>
    </lineage>
</organism>
<protein>
    <submittedName>
        <fullName evidence="2">Uncharacterized protein</fullName>
    </submittedName>
</protein>
<evidence type="ECO:0000313" key="3">
    <source>
        <dbReference type="Proteomes" id="UP000800235"/>
    </source>
</evidence>